<gene>
    <name evidence="1" type="ORF">N7492_007102</name>
</gene>
<dbReference type="Proteomes" id="UP001146351">
    <property type="component" value="Unassembled WGS sequence"/>
</dbReference>
<dbReference type="AlphaFoldDB" id="A0A9W9I4G8"/>
<accession>A0A9W9I4G8</accession>
<sequence length="111" mass="12455">MSVQVIYDPDCDQNFPRLYHNQFQQWINANHQFAIHDGTVLGFDQAHVLLATAFIPLQVPMTPTQFHMSLFACRIRLYAAKGPGTSFIGGLAAAQSSFRDQIMKIQTGEGR</sequence>
<reference evidence="1" key="1">
    <citation type="submission" date="2022-11" db="EMBL/GenBank/DDBJ databases">
        <authorList>
            <person name="Petersen C."/>
        </authorList>
    </citation>
    <scope>NUCLEOTIDE SEQUENCE</scope>
    <source>
        <strain evidence="1">IBT 21917</strain>
    </source>
</reference>
<dbReference type="EMBL" id="JAPQKO010000005">
    <property type="protein sequence ID" value="KAJ5161710.1"/>
    <property type="molecule type" value="Genomic_DNA"/>
</dbReference>
<proteinExistence type="predicted"/>
<evidence type="ECO:0000313" key="2">
    <source>
        <dbReference type="Proteomes" id="UP001146351"/>
    </source>
</evidence>
<name>A0A9W9I4G8_9EURO</name>
<organism evidence="1 2">
    <name type="scientific">Penicillium capsulatum</name>
    <dbReference type="NCBI Taxonomy" id="69766"/>
    <lineage>
        <taxon>Eukaryota</taxon>
        <taxon>Fungi</taxon>
        <taxon>Dikarya</taxon>
        <taxon>Ascomycota</taxon>
        <taxon>Pezizomycotina</taxon>
        <taxon>Eurotiomycetes</taxon>
        <taxon>Eurotiomycetidae</taxon>
        <taxon>Eurotiales</taxon>
        <taxon>Aspergillaceae</taxon>
        <taxon>Penicillium</taxon>
    </lineage>
</organism>
<evidence type="ECO:0000313" key="1">
    <source>
        <dbReference type="EMBL" id="KAJ5161710.1"/>
    </source>
</evidence>
<reference evidence="1" key="2">
    <citation type="journal article" date="2023" name="IMA Fungus">
        <title>Comparative genomic study of the Penicillium genus elucidates a diverse pangenome and 15 lateral gene transfer events.</title>
        <authorList>
            <person name="Petersen C."/>
            <person name="Sorensen T."/>
            <person name="Nielsen M.R."/>
            <person name="Sondergaard T.E."/>
            <person name="Sorensen J.L."/>
            <person name="Fitzpatrick D.A."/>
            <person name="Frisvad J.C."/>
            <person name="Nielsen K.L."/>
        </authorList>
    </citation>
    <scope>NUCLEOTIDE SEQUENCE</scope>
    <source>
        <strain evidence="1">IBT 21917</strain>
    </source>
</reference>
<dbReference type="OrthoDB" id="5424750at2759"/>
<protein>
    <submittedName>
        <fullName evidence="1">Uncharacterized protein</fullName>
    </submittedName>
</protein>
<comment type="caution">
    <text evidence="1">The sequence shown here is derived from an EMBL/GenBank/DDBJ whole genome shotgun (WGS) entry which is preliminary data.</text>
</comment>
<keyword evidence="2" id="KW-1185">Reference proteome</keyword>